<evidence type="ECO:0000313" key="2">
    <source>
        <dbReference type="Proteomes" id="UP001140511"/>
    </source>
</evidence>
<proteinExistence type="predicted"/>
<evidence type="ECO:0000313" key="1">
    <source>
        <dbReference type="EMBL" id="KAJ4864718.1"/>
    </source>
</evidence>
<dbReference type="GeneID" id="80863146"/>
<keyword evidence="2" id="KW-1185">Reference proteome</keyword>
<sequence>MGVDQVVQAEVSANKSSEISYTRRHFDRGTADRLYDKNTRRFSGVEWYCEQNELQNYGVMPNFHLAVLVERSHHHGKAISFKAEFDLQAEAGSIHDFKQCLRRAYRLLRPEDDPVYFDPSKEKPDVNGVGGVGEKLLESITIDNLGALTEGKLLSKLIDSAGGALTGLEPMKGIVGVESHHSYYR</sequence>
<organism evidence="1 2">
    <name type="scientific">Trichoderma breve</name>
    <dbReference type="NCBI Taxonomy" id="2034170"/>
    <lineage>
        <taxon>Eukaryota</taxon>
        <taxon>Fungi</taxon>
        <taxon>Dikarya</taxon>
        <taxon>Ascomycota</taxon>
        <taxon>Pezizomycotina</taxon>
        <taxon>Sordariomycetes</taxon>
        <taxon>Hypocreomycetidae</taxon>
        <taxon>Hypocreales</taxon>
        <taxon>Hypocreaceae</taxon>
        <taxon>Trichoderma</taxon>
    </lineage>
</organism>
<gene>
    <name evidence="1" type="ORF">T069G_01248</name>
</gene>
<name>A0A9W9JRB5_9HYPO</name>
<comment type="caution">
    <text evidence="1">The sequence shown here is derived from an EMBL/GenBank/DDBJ whole genome shotgun (WGS) entry which is preliminary data.</text>
</comment>
<accession>A0A9W9JRB5</accession>
<protein>
    <submittedName>
        <fullName evidence="1">Uncharacterized protein</fullName>
    </submittedName>
</protein>
<dbReference type="Proteomes" id="UP001140511">
    <property type="component" value="Unassembled WGS sequence"/>
</dbReference>
<reference evidence="1" key="1">
    <citation type="submission" date="2022-09" db="EMBL/GenBank/DDBJ databases">
        <title>Chromosome-level assembly of Trichoderma breve T069, a fungus used in development of biopesticide product.</title>
        <authorList>
            <person name="Lin R."/>
            <person name="Liu T."/>
        </authorList>
    </citation>
    <scope>NUCLEOTIDE SEQUENCE</scope>
    <source>
        <strain evidence="1">T069</strain>
    </source>
</reference>
<dbReference type="AlphaFoldDB" id="A0A9W9JRB5"/>
<dbReference type="RefSeq" id="XP_056033774.1">
    <property type="nucleotide sequence ID" value="XM_056168458.1"/>
</dbReference>
<dbReference type="EMBL" id="JAOPEN010000001">
    <property type="protein sequence ID" value="KAJ4864718.1"/>
    <property type="molecule type" value="Genomic_DNA"/>
</dbReference>